<evidence type="ECO:0000313" key="3">
    <source>
        <dbReference type="Proteomes" id="UP001066276"/>
    </source>
</evidence>
<accession>A0AAV7KX89</accession>
<protein>
    <submittedName>
        <fullName evidence="2">Uncharacterized protein</fullName>
    </submittedName>
</protein>
<reference evidence="2" key="1">
    <citation type="journal article" date="2022" name="bioRxiv">
        <title>Sequencing and chromosome-scale assembly of the giantPleurodeles waltlgenome.</title>
        <authorList>
            <person name="Brown T."/>
            <person name="Elewa A."/>
            <person name="Iarovenko S."/>
            <person name="Subramanian E."/>
            <person name="Araus A.J."/>
            <person name="Petzold A."/>
            <person name="Susuki M."/>
            <person name="Suzuki K.-i.T."/>
            <person name="Hayashi T."/>
            <person name="Toyoda A."/>
            <person name="Oliveira C."/>
            <person name="Osipova E."/>
            <person name="Leigh N.D."/>
            <person name="Simon A."/>
            <person name="Yun M.H."/>
        </authorList>
    </citation>
    <scope>NUCLEOTIDE SEQUENCE</scope>
    <source>
        <strain evidence="2">20211129_DDA</strain>
        <tissue evidence="2">Liver</tissue>
    </source>
</reference>
<organism evidence="2 3">
    <name type="scientific">Pleurodeles waltl</name>
    <name type="common">Iberian ribbed newt</name>
    <dbReference type="NCBI Taxonomy" id="8319"/>
    <lineage>
        <taxon>Eukaryota</taxon>
        <taxon>Metazoa</taxon>
        <taxon>Chordata</taxon>
        <taxon>Craniata</taxon>
        <taxon>Vertebrata</taxon>
        <taxon>Euteleostomi</taxon>
        <taxon>Amphibia</taxon>
        <taxon>Batrachia</taxon>
        <taxon>Caudata</taxon>
        <taxon>Salamandroidea</taxon>
        <taxon>Salamandridae</taxon>
        <taxon>Pleurodelinae</taxon>
        <taxon>Pleurodeles</taxon>
    </lineage>
</organism>
<name>A0AAV7KX89_PLEWA</name>
<evidence type="ECO:0000256" key="1">
    <source>
        <dbReference type="SAM" id="MobiDB-lite"/>
    </source>
</evidence>
<dbReference type="Proteomes" id="UP001066276">
    <property type="component" value="Chromosome 12"/>
</dbReference>
<feature type="region of interest" description="Disordered" evidence="1">
    <location>
        <begin position="47"/>
        <end position="88"/>
    </location>
</feature>
<sequence length="88" mass="10102">MKGLKRLCKEKRLKLTKDFKKLDYQKALRAWEDVGMLQSEAQILEHDGVKHKDELEEEVNDDPTGTPKGEEQEPTVTLEPAEEGVPQQ</sequence>
<dbReference type="EMBL" id="JANPWB010000016">
    <property type="protein sequence ID" value="KAJ1084116.1"/>
    <property type="molecule type" value="Genomic_DNA"/>
</dbReference>
<dbReference type="AlphaFoldDB" id="A0AAV7KX89"/>
<proteinExistence type="predicted"/>
<comment type="caution">
    <text evidence="2">The sequence shown here is derived from an EMBL/GenBank/DDBJ whole genome shotgun (WGS) entry which is preliminary data.</text>
</comment>
<gene>
    <name evidence="2" type="ORF">NDU88_004269</name>
</gene>
<evidence type="ECO:0000313" key="2">
    <source>
        <dbReference type="EMBL" id="KAJ1084116.1"/>
    </source>
</evidence>
<keyword evidence="3" id="KW-1185">Reference proteome</keyword>